<dbReference type="HOGENOM" id="CLU_023205_0_1_1"/>
<keyword evidence="1" id="KW-0560">Oxidoreductase</keyword>
<evidence type="ECO:0000313" key="4">
    <source>
        <dbReference type="EMBL" id="EFE40575.1"/>
    </source>
</evidence>
<evidence type="ECO:0000256" key="1">
    <source>
        <dbReference type="ARBA" id="ARBA00023002"/>
    </source>
</evidence>
<evidence type="ECO:0000313" key="5">
    <source>
        <dbReference type="Proteomes" id="UP000008383"/>
    </source>
</evidence>
<protein>
    <submittedName>
        <fullName evidence="4">Aldo-keto reductase, putative</fullName>
    </submittedName>
</protein>
<evidence type="ECO:0000259" key="3">
    <source>
        <dbReference type="Pfam" id="PF00248"/>
    </source>
</evidence>
<proteinExistence type="predicted"/>
<dbReference type="InterPro" id="IPR020471">
    <property type="entry name" value="AKR"/>
</dbReference>
<feature type="compositionally biased region" description="Polar residues" evidence="2">
    <location>
        <begin position="30"/>
        <end position="48"/>
    </location>
</feature>
<reference evidence="5" key="1">
    <citation type="journal article" date="2011" name="Genome Biol.">
        <title>Comparative and functional genomics provide insights into the pathogenicity of dermatophytic fungi.</title>
        <authorList>
            <person name="Burmester A."/>
            <person name="Shelest E."/>
            <person name="Gloeckner G."/>
            <person name="Heddergott C."/>
            <person name="Schindler S."/>
            <person name="Staib P."/>
            <person name="Heidel A."/>
            <person name="Felder M."/>
            <person name="Petzold A."/>
            <person name="Szafranski K."/>
            <person name="Feuermann M."/>
            <person name="Pedruzzi I."/>
            <person name="Priebe S."/>
            <person name="Groth M."/>
            <person name="Winkler R."/>
            <person name="Li W."/>
            <person name="Kniemeyer O."/>
            <person name="Schroeckh V."/>
            <person name="Hertweck C."/>
            <person name="Hube B."/>
            <person name="White T.C."/>
            <person name="Platzer M."/>
            <person name="Guthke R."/>
            <person name="Heitman J."/>
            <person name="Woestemeyer J."/>
            <person name="Zipfel P.F."/>
            <person name="Monod M."/>
            <person name="Brakhage A.A."/>
        </authorList>
    </citation>
    <scope>NUCLEOTIDE SEQUENCE [LARGE SCALE GENOMIC DNA]</scope>
    <source>
        <strain evidence="5">HKI 0517</strain>
    </source>
</reference>
<feature type="region of interest" description="Disordered" evidence="2">
    <location>
        <begin position="1"/>
        <end position="67"/>
    </location>
</feature>
<dbReference type="PRINTS" id="PR00069">
    <property type="entry name" value="ALDKETRDTASE"/>
</dbReference>
<evidence type="ECO:0000256" key="2">
    <source>
        <dbReference type="SAM" id="MobiDB-lite"/>
    </source>
</evidence>
<keyword evidence="5" id="KW-1185">Reference proteome</keyword>
<dbReference type="AlphaFoldDB" id="D4DC58"/>
<gene>
    <name evidence="4" type="ORF">TRV_04710</name>
</gene>
<accession>D4DC58</accession>
<dbReference type="PANTHER" id="PTHR43827">
    <property type="entry name" value="2,5-DIKETO-D-GLUCONIC ACID REDUCTASE"/>
    <property type="match status" value="1"/>
</dbReference>
<dbReference type="InterPro" id="IPR023210">
    <property type="entry name" value="NADP_OxRdtase_dom"/>
</dbReference>
<dbReference type="InterPro" id="IPR036812">
    <property type="entry name" value="NAD(P)_OxRdtase_dom_sf"/>
</dbReference>
<feature type="compositionally biased region" description="Basic and acidic residues" evidence="2">
    <location>
        <begin position="1"/>
        <end position="11"/>
    </location>
</feature>
<dbReference type="GeneID" id="9578037"/>
<comment type="caution">
    <text evidence="4">The sequence shown here is derived from an EMBL/GenBank/DDBJ whole genome shotgun (WGS) entry which is preliminary data.</text>
</comment>
<dbReference type="Proteomes" id="UP000008383">
    <property type="component" value="Unassembled WGS sequence"/>
</dbReference>
<dbReference type="RefSeq" id="XP_003021193.1">
    <property type="nucleotide sequence ID" value="XM_003021147.1"/>
</dbReference>
<dbReference type="GO" id="GO:0016491">
    <property type="term" value="F:oxidoreductase activity"/>
    <property type="evidence" value="ECO:0007669"/>
    <property type="project" value="UniProtKB-KW"/>
</dbReference>
<feature type="domain" description="NADP-dependent oxidoreductase" evidence="3">
    <location>
        <begin position="116"/>
        <end position="341"/>
    </location>
</feature>
<dbReference type="SUPFAM" id="SSF51430">
    <property type="entry name" value="NAD(P)-linked oxidoreductase"/>
    <property type="match status" value="1"/>
</dbReference>
<dbReference type="OrthoDB" id="416253at2759"/>
<name>D4DC58_TRIVH</name>
<dbReference type="KEGG" id="tve:TRV_04710"/>
<dbReference type="EMBL" id="ACYE01000236">
    <property type="protein sequence ID" value="EFE40575.1"/>
    <property type="molecule type" value="Genomic_DNA"/>
</dbReference>
<dbReference type="Pfam" id="PF00248">
    <property type="entry name" value="Aldo_ket_red"/>
    <property type="match status" value="1"/>
</dbReference>
<dbReference type="CDD" id="cd19071">
    <property type="entry name" value="AKR_AKR1-5-like"/>
    <property type="match status" value="1"/>
</dbReference>
<sequence length="360" mass="40849">MAKSKSNREAKGLIYSKALRTFKEQRRNNGETVRNNHATTKQPPSNHQAIKKQRNNETTKQRNNKATKQLSLLLKKSPGVFMDTTVPVQTSTVQIPRPGLSVCRIPAFNCEILCSHAISCGYRHINTSQESGNEAEIGEAVRKSGIPRQEFFLAIKVSMQWSSAGETYSKIIESVNKIGGMGGYVDLLLIQSLSHNVQKRCDMWFTLEHVLKKGKTRRIGVCDYTLLPFLQIGSYSEIGPPHVIQLELNPWNQQKELVRHLRHHGVVIEAYCSLTGNAMILDFDLIFLAVKYNKTPHQVLIRYSLQKGWVPLLSSTKLDHITSNTNVFDFSLTEEEMNTLDLKEDGMWGHSPWDKLKLHP</sequence>
<dbReference type="PANTHER" id="PTHR43827:SF13">
    <property type="entry name" value="ALDO_KETO REDUCTASE FAMILY PROTEIN"/>
    <property type="match status" value="1"/>
</dbReference>
<dbReference type="Gene3D" id="3.20.20.100">
    <property type="entry name" value="NADP-dependent oxidoreductase domain"/>
    <property type="match status" value="1"/>
</dbReference>
<organism evidence="4 5">
    <name type="scientific">Trichophyton verrucosum (strain HKI 0517)</name>
    <dbReference type="NCBI Taxonomy" id="663202"/>
    <lineage>
        <taxon>Eukaryota</taxon>
        <taxon>Fungi</taxon>
        <taxon>Dikarya</taxon>
        <taxon>Ascomycota</taxon>
        <taxon>Pezizomycotina</taxon>
        <taxon>Eurotiomycetes</taxon>
        <taxon>Eurotiomycetidae</taxon>
        <taxon>Onygenales</taxon>
        <taxon>Arthrodermataceae</taxon>
        <taxon>Trichophyton</taxon>
    </lineage>
</organism>